<evidence type="ECO:0000256" key="3">
    <source>
        <dbReference type="ARBA" id="ARBA00056432"/>
    </source>
</evidence>
<dbReference type="InterPro" id="IPR016135">
    <property type="entry name" value="UBQ-conjugating_enzyme/RWD"/>
</dbReference>
<reference evidence="9" key="2">
    <citation type="submission" date="2025-09" db="UniProtKB">
        <authorList>
            <consortium name="Ensembl"/>
        </authorList>
    </citation>
    <scope>IDENTIFICATION</scope>
</reference>
<dbReference type="Proteomes" id="UP000694546">
    <property type="component" value="Chromosome 11"/>
</dbReference>
<dbReference type="InterPro" id="IPR006575">
    <property type="entry name" value="RWD_dom"/>
</dbReference>
<feature type="region of interest" description="Disordered" evidence="7">
    <location>
        <begin position="218"/>
        <end position="240"/>
    </location>
</feature>
<dbReference type="SMART" id="SM00591">
    <property type="entry name" value="RWD"/>
    <property type="match status" value="1"/>
</dbReference>
<comment type="similarity">
    <text evidence="4">Belongs to the RWDD1/GIR2 family.</text>
</comment>
<feature type="coiled-coil region" evidence="6">
    <location>
        <begin position="104"/>
        <end position="175"/>
    </location>
</feature>
<dbReference type="PANTHER" id="PTHR12292">
    <property type="entry name" value="RWD DOMAIN-CONTAINING PROTEIN"/>
    <property type="match status" value="1"/>
</dbReference>
<reference evidence="9" key="1">
    <citation type="submission" date="2025-08" db="UniProtKB">
        <authorList>
            <consortium name="Ensembl"/>
        </authorList>
    </citation>
    <scope>IDENTIFICATION</scope>
</reference>
<keyword evidence="6" id="KW-0175">Coiled coil</keyword>
<gene>
    <name evidence="9" type="primary">RWDD1</name>
    <name evidence="9" type="synonym">rwdd1</name>
</gene>
<proteinExistence type="inferred from homology"/>
<dbReference type="FunFam" id="3.10.110.10:FF:000064">
    <property type="entry name" value="RWD domain-containing protein 1"/>
    <property type="match status" value="1"/>
</dbReference>
<dbReference type="Ensembl" id="ENSGMOT00000029280.1">
    <property type="protein sequence ID" value="ENSGMOP00000051838.1"/>
    <property type="gene ID" value="ENSGMOG00000009852.2"/>
</dbReference>
<protein>
    <recommendedName>
        <fullName evidence="5">RWD domain-containing protein 1</fullName>
    </recommendedName>
</protein>
<organism evidence="9 10">
    <name type="scientific">Gadus morhua</name>
    <name type="common">Atlantic cod</name>
    <dbReference type="NCBI Taxonomy" id="8049"/>
    <lineage>
        <taxon>Eukaryota</taxon>
        <taxon>Metazoa</taxon>
        <taxon>Chordata</taxon>
        <taxon>Craniata</taxon>
        <taxon>Vertebrata</taxon>
        <taxon>Euteleostomi</taxon>
        <taxon>Actinopterygii</taxon>
        <taxon>Neopterygii</taxon>
        <taxon>Teleostei</taxon>
        <taxon>Neoteleostei</taxon>
        <taxon>Acanthomorphata</taxon>
        <taxon>Zeiogadaria</taxon>
        <taxon>Gadariae</taxon>
        <taxon>Gadiformes</taxon>
        <taxon>Gadoidei</taxon>
        <taxon>Gadidae</taxon>
        <taxon>Gadus</taxon>
    </lineage>
</organism>
<dbReference type="Gene3D" id="3.10.110.10">
    <property type="entry name" value="Ubiquitin Conjugating Enzyme"/>
    <property type="match status" value="1"/>
</dbReference>
<dbReference type="CTD" id="51389"/>
<dbReference type="PROSITE" id="PS50908">
    <property type="entry name" value="RWD"/>
    <property type="match status" value="1"/>
</dbReference>
<evidence type="ECO:0000256" key="1">
    <source>
        <dbReference type="ARBA" id="ARBA00022553"/>
    </source>
</evidence>
<dbReference type="OMA" id="QWDEHKK"/>
<evidence type="ECO:0000256" key="5">
    <source>
        <dbReference type="ARBA" id="ARBA00072006"/>
    </source>
</evidence>
<dbReference type="GeneID" id="115553476"/>
<evidence type="ECO:0000256" key="7">
    <source>
        <dbReference type="SAM" id="MobiDB-lite"/>
    </source>
</evidence>
<dbReference type="GeneTree" id="ENSGT00390000009168"/>
<keyword evidence="2" id="KW-0007">Acetylation</keyword>
<evidence type="ECO:0000256" key="4">
    <source>
        <dbReference type="ARBA" id="ARBA00061594"/>
    </source>
</evidence>
<evidence type="ECO:0000313" key="9">
    <source>
        <dbReference type="Ensembl" id="ENSGMOP00000051838.1"/>
    </source>
</evidence>
<keyword evidence="10" id="KW-1185">Reference proteome</keyword>
<dbReference type="AlphaFoldDB" id="A0A8C5BVV4"/>
<evidence type="ECO:0000313" key="10">
    <source>
        <dbReference type="Proteomes" id="UP000694546"/>
    </source>
</evidence>
<dbReference type="CDD" id="cd23816">
    <property type="entry name" value="RWD_RWDD1"/>
    <property type="match status" value="1"/>
</dbReference>
<dbReference type="Pfam" id="PF05773">
    <property type="entry name" value="RWD"/>
    <property type="match status" value="1"/>
</dbReference>
<dbReference type="InterPro" id="IPR040213">
    <property type="entry name" value="GIR2-like"/>
</dbReference>
<comment type="function">
    <text evidence="3">Protects DRG2 from proteolytic degradation.</text>
</comment>
<feature type="domain" description="RWD" evidence="8">
    <location>
        <begin position="10"/>
        <end position="114"/>
    </location>
</feature>
<keyword evidence="1" id="KW-0597">Phosphoprotein</keyword>
<evidence type="ECO:0000256" key="6">
    <source>
        <dbReference type="SAM" id="Coils"/>
    </source>
</evidence>
<dbReference type="OrthoDB" id="277175at2759"/>
<name>A0A8C5BVV4_GADMO</name>
<evidence type="ECO:0000256" key="2">
    <source>
        <dbReference type="ARBA" id="ARBA00022990"/>
    </source>
</evidence>
<dbReference type="RefSeq" id="XP_030225612.1">
    <property type="nucleotide sequence ID" value="XM_030369752.1"/>
</dbReference>
<evidence type="ECO:0000259" key="8">
    <source>
        <dbReference type="PROSITE" id="PS50908"/>
    </source>
</evidence>
<dbReference type="SUPFAM" id="SSF54495">
    <property type="entry name" value="UBC-like"/>
    <property type="match status" value="1"/>
</dbReference>
<sequence>MTDYAEEQRNELEAIESIYPDSFTVLSDEPISFTITVTSDEGENDEIAEATLKFTYVEKYPDEPPEWEIFSRENLEDADEEEILTLLQQQAEENLGMVMIFTLVTAVQEKLNEMVDQIKNRREEEKMRQEREAEEAEKVTFQGTVVNIENFLAWKARFELEVAEIRQKRQKDEEQAGKLKLTGKQLFETDHNLDTSDIQFLEEAGNNVEVDESLFQDIEDLDLDEDDPDFDPLDMGSDED</sequence>
<accession>A0A8C5BVV4</accession>
<dbReference type="KEGG" id="gmh:115553476"/>
<dbReference type="GO" id="GO:0005737">
    <property type="term" value="C:cytoplasm"/>
    <property type="evidence" value="ECO:0007669"/>
    <property type="project" value="UniProtKB-ARBA"/>
</dbReference>